<organism evidence="2">
    <name type="scientific">Streptomyces haneummycinicus</name>
    <dbReference type="NCBI Taxonomy" id="3074435"/>
    <lineage>
        <taxon>Bacteria</taxon>
        <taxon>Bacillati</taxon>
        <taxon>Actinomycetota</taxon>
        <taxon>Actinomycetes</taxon>
        <taxon>Kitasatosporales</taxon>
        <taxon>Streptomycetaceae</taxon>
        <taxon>Streptomyces</taxon>
    </lineage>
</organism>
<feature type="region of interest" description="Disordered" evidence="1">
    <location>
        <begin position="1"/>
        <end position="44"/>
    </location>
</feature>
<evidence type="ECO:0000256" key="1">
    <source>
        <dbReference type="SAM" id="MobiDB-lite"/>
    </source>
</evidence>
<dbReference type="EMBL" id="AP035768">
    <property type="protein sequence ID" value="BFO17911.1"/>
    <property type="molecule type" value="Genomic_DNA"/>
</dbReference>
<proteinExistence type="predicted"/>
<gene>
    <name evidence="2" type="ORF">SHKM778_42990</name>
</gene>
<name>A0AAT9HKY8_9ACTN</name>
<sequence length="74" mass="7482">MTLPDGSLRKASGTGAAAGRRGAADAADADGAKAPPSAAAPRAPALRRVRLSRGMWGLLFDVLDPAGRCAERPL</sequence>
<evidence type="ECO:0000313" key="2">
    <source>
        <dbReference type="EMBL" id="BFO17911.1"/>
    </source>
</evidence>
<feature type="compositionally biased region" description="Low complexity" evidence="1">
    <location>
        <begin position="9"/>
        <end position="26"/>
    </location>
</feature>
<reference evidence="2" key="1">
    <citation type="submission" date="2024-06" db="EMBL/GenBank/DDBJ databases">
        <authorList>
            <consortium name="consrtm"/>
            <person name="Uemura M."/>
            <person name="Terahara T."/>
        </authorList>
    </citation>
    <scope>NUCLEOTIDE SEQUENCE</scope>
    <source>
        <strain evidence="2">KM77-8</strain>
    </source>
</reference>
<dbReference type="AlphaFoldDB" id="A0AAT9HKY8"/>
<reference evidence="2" key="2">
    <citation type="submission" date="2024-07" db="EMBL/GenBank/DDBJ databases">
        <title>Streptomyces haneummycinica sp. nov., a new antibiotic-producing actinobacterium isolated from marine sediment.</title>
        <authorList>
            <person name="Uemura M."/>
            <person name="Hamada M."/>
            <person name="Hirano S."/>
            <person name="Kobayashi K."/>
            <person name="Ohshiro T."/>
            <person name="Kobayashi T."/>
            <person name="Terahara T."/>
        </authorList>
    </citation>
    <scope>NUCLEOTIDE SEQUENCE</scope>
    <source>
        <strain evidence="2">KM77-8</strain>
    </source>
</reference>
<protein>
    <submittedName>
        <fullName evidence="2">Uncharacterized protein</fullName>
    </submittedName>
</protein>
<accession>A0AAT9HKY8</accession>
<feature type="compositionally biased region" description="Low complexity" evidence="1">
    <location>
        <begin position="32"/>
        <end position="44"/>
    </location>
</feature>